<dbReference type="Pfam" id="PF13513">
    <property type="entry name" value="HEAT_EZ"/>
    <property type="match status" value="1"/>
</dbReference>
<dbReference type="InterPro" id="IPR001494">
    <property type="entry name" value="Importin-beta_N"/>
</dbReference>
<evidence type="ECO:0000259" key="6">
    <source>
        <dbReference type="PROSITE" id="PS50166"/>
    </source>
</evidence>
<evidence type="ECO:0000313" key="8">
    <source>
        <dbReference type="Proteomes" id="UP001162131"/>
    </source>
</evidence>
<dbReference type="InterPro" id="IPR040122">
    <property type="entry name" value="Importin_beta"/>
</dbReference>
<comment type="caution">
    <text evidence="7">The sequence shown here is derived from an EMBL/GenBank/DDBJ whole genome shotgun (WGS) entry which is preliminary data.</text>
</comment>
<comment type="subcellular location">
    <subcellularLocation>
        <location evidence="1">Cytoplasm</location>
    </subcellularLocation>
</comment>
<proteinExistence type="predicted"/>
<feature type="domain" description="Importin N-terminal" evidence="6">
    <location>
        <begin position="26"/>
        <end position="104"/>
    </location>
</feature>
<dbReference type="SUPFAM" id="SSF48371">
    <property type="entry name" value="ARM repeat"/>
    <property type="match status" value="1"/>
</dbReference>
<dbReference type="InterPro" id="IPR016024">
    <property type="entry name" value="ARM-type_fold"/>
</dbReference>
<evidence type="ECO:0000256" key="2">
    <source>
        <dbReference type="ARBA" id="ARBA00022448"/>
    </source>
</evidence>
<dbReference type="EMBL" id="CAJZBQ010000030">
    <property type="protein sequence ID" value="CAG9322276.1"/>
    <property type="molecule type" value="Genomic_DNA"/>
</dbReference>
<keyword evidence="4" id="KW-0677">Repeat</keyword>
<dbReference type="InterPro" id="IPR011989">
    <property type="entry name" value="ARM-like"/>
</dbReference>
<dbReference type="Pfam" id="PF03810">
    <property type="entry name" value="IBN_N"/>
    <property type="match status" value="1"/>
</dbReference>
<dbReference type="GO" id="GO:0031267">
    <property type="term" value="F:small GTPase binding"/>
    <property type="evidence" value="ECO:0007669"/>
    <property type="project" value="InterPro"/>
</dbReference>
<dbReference type="GO" id="GO:0005737">
    <property type="term" value="C:cytoplasm"/>
    <property type="evidence" value="ECO:0007669"/>
    <property type="project" value="UniProtKB-SubCell"/>
</dbReference>
<dbReference type="PROSITE" id="PS50166">
    <property type="entry name" value="IMPORTIN_B_NT"/>
    <property type="match status" value="1"/>
</dbReference>
<keyword evidence="5" id="KW-0653">Protein transport</keyword>
<evidence type="ECO:0000313" key="7">
    <source>
        <dbReference type="EMBL" id="CAG9322276.1"/>
    </source>
</evidence>
<reference evidence="7" key="1">
    <citation type="submission" date="2021-09" db="EMBL/GenBank/DDBJ databases">
        <authorList>
            <consortium name="AG Swart"/>
            <person name="Singh M."/>
            <person name="Singh A."/>
            <person name="Seah K."/>
            <person name="Emmerich C."/>
        </authorList>
    </citation>
    <scope>NUCLEOTIDE SEQUENCE</scope>
    <source>
        <strain evidence="7">ATCC30299</strain>
    </source>
</reference>
<dbReference type="Proteomes" id="UP001162131">
    <property type="component" value="Unassembled WGS sequence"/>
</dbReference>
<keyword evidence="3" id="KW-0963">Cytoplasm</keyword>
<dbReference type="AlphaFoldDB" id="A0AAU9JAW7"/>
<dbReference type="PANTHER" id="PTHR10527">
    <property type="entry name" value="IMPORTIN BETA"/>
    <property type="match status" value="1"/>
</dbReference>
<dbReference type="Gene3D" id="1.25.10.10">
    <property type="entry name" value="Leucine-rich Repeat Variant"/>
    <property type="match status" value="1"/>
</dbReference>
<evidence type="ECO:0000256" key="3">
    <source>
        <dbReference type="ARBA" id="ARBA00022490"/>
    </source>
</evidence>
<keyword evidence="2" id="KW-0813">Transport</keyword>
<name>A0AAU9JAW7_9CILI</name>
<protein>
    <recommendedName>
        <fullName evidence="6">Importin N-terminal domain-containing protein</fullName>
    </recommendedName>
</protein>
<evidence type="ECO:0000256" key="4">
    <source>
        <dbReference type="ARBA" id="ARBA00022737"/>
    </source>
</evidence>
<dbReference type="Pfam" id="PF25574">
    <property type="entry name" value="TPR_IMB1"/>
    <property type="match status" value="1"/>
</dbReference>
<gene>
    <name evidence="7" type="ORF">BSTOLATCC_MIC30650</name>
</gene>
<dbReference type="SMART" id="SM00913">
    <property type="entry name" value="IBN_N"/>
    <property type="match status" value="1"/>
</dbReference>
<sequence length="838" mass="93038">MAAISSFAQLLISAQSAPDPQTRASSEQIIQSLTQTQPAQFLYDLSSELSNEQSSKLARQIAGLTLKNTILNVKQEAFLDRLWISLPPDSKAQIRNNTLCTLATQDRDVRLAAAQAVACIAKLDIPLGEWPDILGILINNATHQDLNVKMISLTTLGYICEELPSSCITKVTADQILTAICANFSDENCKDDLKIIAIQALRNSLPFTHENFQKANEREYIINILCDLCTNPNLNIRISALQVLCDIAGLYYEYLQTNLMQLGTVTYSTIRQDDPRAAVLGVEFWNVIADIENLKIENNFPVLGFINTAADTLIPILLEKIAIFEDDDDEWNLHKAGSTTIGAVSQIIGDSVVDKVASYILSHIESPNWKERESAVLVFGSILDGPGHQPISRLMQNILGNLLQLLKDDVKSVKKTTAWALSKLCEFHSLCILNDPSFLQIVHELLEALKSHPLIASHCCWAVINLAEKLEGYNVFTKDHVDAMINAFLIAANRPDAIGHDYNLQISSFSAINTIIEKSGKDSVKLIESKIPHFIIMLKKTLHLGNTEHLQAYLCSALQTCFGRSSTGAVSDADAREFMDTILQIFKVRGTVIEEGIQAIGALAQNIETRFEPFVQPFHQYLLWALSNQEISSICKAATMSVGDLARSLGQRLSPYIHDIIPILLRNLESNIVSTDVKIMSIEAMGDLASNTRGIFSHYLNQVLQYIEGAANLSVKEFQDDNPDLKEYLLQLREAIIEFYVGLIQGLHETNQTDSILLKIPNIIQYTLICVNQKHTPSYAVHSAALGLLGDIANAYRKKVAEHLKNPNVFGYLQMHKEKGDPRLKEMAEYSLGQISAI</sequence>
<dbReference type="GO" id="GO:0006606">
    <property type="term" value="P:protein import into nucleus"/>
    <property type="evidence" value="ECO:0007669"/>
    <property type="project" value="InterPro"/>
</dbReference>
<dbReference type="InterPro" id="IPR058584">
    <property type="entry name" value="IMB1_TNPO1-like_TPR"/>
</dbReference>
<organism evidence="7 8">
    <name type="scientific">Blepharisma stoltei</name>
    <dbReference type="NCBI Taxonomy" id="1481888"/>
    <lineage>
        <taxon>Eukaryota</taxon>
        <taxon>Sar</taxon>
        <taxon>Alveolata</taxon>
        <taxon>Ciliophora</taxon>
        <taxon>Postciliodesmatophora</taxon>
        <taxon>Heterotrichea</taxon>
        <taxon>Heterotrichida</taxon>
        <taxon>Blepharismidae</taxon>
        <taxon>Blepharisma</taxon>
    </lineage>
</organism>
<evidence type="ECO:0000256" key="5">
    <source>
        <dbReference type="ARBA" id="ARBA00022927"/>
    </source>
</evidence>
<keyword evidence="8" id="KW-1185">Reference proteome</keyword>
<evidence type="ECO:0000256" key="1">
    <source>
        <dbReference type="ARBA" id="ARBA00004496"/>
    </source>
</evidence>
<accession>A0AAU9JAW7</accession>